<reference evidence="2 3" key="1">
    <citation type="submission" date="2024-12" db="EMBL/GenBank/DDBJ databases">
        <authorList>
            <person name="Li X."/>
            <person name="Zhang D."/>
        </authorList>
    </citation>
    <scope>NUCLEOTIDE SEQUENCE [LARGE SCALE GENOMIC DNA]</scope>
    <source>
        <strain evidence="2 3">JCM19602</strain>
    </source>
</reference>
<evidence type="ECO:0000259" key="1">
    <source>
        <dbReference type="SMART" id="SM00635"/>
    </source>
</evidence>
<keyword evidence="3" id="KW-1185">Reference proteome</keyword>
<name>A0ABW8VUI5_9BACI</name>
<comment type="caution">
    <text evidence="2">The sequence shown here is derived from an EMBL/GenBank/DDBJ whole genome shotgun (WGS) entry which is preliminary data.</text>
</comment>
<dbReference type="InterPro" id="IPR008964">
    <property type="entry name" value="Invasin/intimin_cell_adhesion"/>
</dbReference>
<dbReference type="Proteomes" id="UP001628668">
    <property type="component" value="Unassembled WGS sequence"/>
</dbReference>
<dbReference type="SUPFAM" id="SSF49373">
    <property type="entry name" value="Invasin/intimin cell-adhesion fragments"/>
    <property type="match status" value="1"/>
</dbReference>
<gene>
    <name evidence="2" type="ORF">ACKA06_19790</name>
</gene>
<dbReference type="RefSeq" id="WP_411160458.1">
    <property type="nucleotide sequence ID" value="NZ_JBJOSA010000028.1"/>
</dbReference>
<accession>A0ABW8VUI5</accession>
<dbReference type="Gene3D" id="2.60.40.1080">
    <property type="match status" value="1"/>
</dbReference>
<dbReference type="EMBL" id="JBJOSA010000028">
    <property type="protein sequence ID" value="MFL8939031.1"/>
    <property type="molecule type" value="Genomic_DNA"/>
</dbReference>
<dbReference type="Pfam" id="PF02368">
    <property type="entry name" value="Big_2"/>
    <property type="match status" value="1"/>
</dbReference>
<dbReference type="SMART" id="SM00635">
    <property type="entry name" value="BID_2"/>
    <property type="match status" value="1"/>
</dbReference>
<dbReference type="InterPro" id="IPR003343">
    <property type="entry name" value="Big_2"/>
</dbReference>
<evidence type="ECO:0000313" key="3">
    <source>
        <dbReference type="Proteomes" id="UP001628668"/>
    </source>
</evidence>
<sequence>MNTNKTYQLSAVITPEEAAGGLNVTWTSDNPAVATVDETGLVTSHEEGSAVITATLSNGNTAETVIEVSDRPMLTFGHGTSQINNVIKSLSTSFNNMSENTVIVKKVEIFEGTTKKSEYSQADLNNAGIDTEISQYEKFGISITYNYGGLLASNGVYVKYTVQSGQGTYEFKSVIK</sequence>
<organism evidence="2 3">
    <name type="scientific">Rossellomorea oryzaecorticis</name>
    <dbReference type="NCBI Taxonomy" id="1396505"/>
    <lineage>
        <taxon>Bacteria</taxon>
        <taxon>Bacillati</taxon>
        <taxon>Bacillota</taxon>
        <taxon>Bacilli</taxon>
        <taxon>Bacillales</taxon>
        <taxon>Bacillaceae</taxon>
        <taxon>Rossellomorea</taxon>
    </lineage>
</organism>
<proteinExistence type="predicted"/>
<protein>
    <submittedName>
        <fullName evidence="2">Ig-like domain-containing protein</fullName>
    </submittedName>
</protein>
<evidence type="ECO:0000313" key="2">
    <source>
        <dbReference type="EMBL" id="MFL8939031.1"/>
    </source>
</evidence>
<feature type="domain" description="BIG2" evidence="1">
    <location>
        <begin position="1"/>
        <end position="66"/>
    </location>
</feature>